<feature type="domain" description="NAD(P)-binding" evidence="6">
    <location>
        <begin position="5"/>
        <end position="309"/>
    </location>
</feature>
<dbReference type="InterPro" id="IPR036291">
    <property type="entry name" value="NAD(P)-bd_dom_sf"/>
</dbReference>
<comment type="caution">
    <text evidence="5">Lacks conserved residue(s) required for the propagation of feature annotation.</text>
</comment>
<evidence type="ECO:0000313" key="8">
    <source>
        <dbReference type="Proteomes" id="UP001596113"/>
    </source>
</evidence>
<evidence type="ECO:0000313" key="7">
    <source>
        <dbReference type="EMBL" id="MFC5404999.1"/>
    </source>
</evidence>
<keyword evidence="5" id="KW-0521">NADP</keyword>
<comment type="catalytic activity">
    <reaction evidence="5">
        <text>GDP-alpha-D-mannose = GDP-4-dehydro-alpha-D-rhamnose + H2O</text>
        <dbReference type="Rhea" id="RHEA:23820"/>
        <dbReference type="ChEBI" id="CHEBI:15377"/>
        <dbReference type="ChEBI" id="CHEBI:57527"/>
        <dbReference type="ChEBI" id="CHEBI:57964"/>
        <dbReference type="EC" id="4.2.1.47"/>
    </reaction>
</comment>
<dbReference type="GO" id="GO:0008446">
    <property type="term" value="F:GDP-mannose 4,6-dehydratase activity"/>
    <property type="evidence" value="ECO:0007669"/>
    <property type="project" value="UniProtKB-EC"/>
</dbReference>
<dbReference type="EC" id="4.2.1.47" evidence="3 5"/>
<dbReference type="HAMAP" id="MF_00955">
    <property type="entry name" value="GDP_Man_dehydratase"/>
    <property type="match status" value="1"/>
</dbReference>
<evidence type="ECO:0000259" key="6">
    <source>
        <dbReference type="Pfam" id="PF16363"/>
    </source>
</evidence>
<evidence type="ECO:0000256" key="4">
    <source>
        <dbReference type="ARBA" id="ARBA00023239"/>
    </source>
</evidence>
<dbReference type="Gene3D" id="3.40.50.720">
    <property type="entry name" value="NAD(P)-binding Rossmann-like Domain"/>
    <property type="match status" value="1"/>
</dbReference>
<dbReference type="InterPro" id="IPR016040">
    <property type="entry name" value="NAD(P)-bd_dom"/>
</dbReference>
<proteinExistence type="inferred from homology"/>
<dbReference type="CDD" id="cd05260">
    <property type="entry name" value="GDP_MD_SDR_e"/>
    <property type="match status" value="1"/>
</dbReference>
<organism evidence="7 8">
    <name type="scientific">Cohnella soli</name>
    <dbReference type="NCBI Taxonomy" id="425005"/>
    <lineage>
        <taxon>Bacteria</taxon>
        <taxon>Bacillati</taxon>
        <taxon>Bacillota</taxon>
        <taxon>Bacilli</taxon>
        <taxon>Bacillales</taxon>
        <taxon>Paenibacillaceae</taxon>
        <taxon>Cohnella</taxon>
    </lineage>
</organism>
<comment type="cofactor">
    <cofactor evidence="1 5">
        <name>NADP(+)</name>
        <dbReference type="ChEBI" id="CHEBI:58349"/>
    </cofactor>
</comment>
<name>A0ABW0HV70_9BACL</name>
<dbReference type="PANTHER" id="PTHR43715">
    <property type="entry name" value="GDP-MANNOSE 4,6-DEHYDRATASE"/>
    <property type="match status" value="1"/>
</dbReference>
<dbReference type="Pfam" id="PF16363">
    <property type="entry name" value="GDP_Man_Dehyd"/>
    <property type="match status" value="1"/>
</dbReference>
<dbReference type="NCBIfam" id="TIGR01472">
    <property type="entry name" value="gmd"/>
    <property type="match status" value="1"/>
</dbReference>
<dbReference type="EMBL" id="JBHSMI010000028">
    <property type="protein sequence ID" value="MFC5404999.1"/>
    <property type="molecule type" value="Genomic_DNA"/>
</dbReference>
<dbReference type="RefSeq" id="WP_378135793.1">
    <property type="nucleotide sequence ID" value="NZ_JBHSMI010000028.1"/>
</dbReference>
<protein>
    <recommendedName>
        <fullName evidence="3 5">GDP-mannose 4,6-dehydratase</fullName>
        <ecNumber evidence="3 5">4.2.1.47</ecNumber>
    </recommendedName>
    <alternativeName>
        <fullName evidence="5">GDP-D-mannose dehydratase</fullName>
    </alternativeName>
</protein>
<sequence length="345" mass="39106">MKSALITGITGQDGSYLAEFLLEKGYRVFGLRRRTSTPNYTNIEHILDRIQIIDGDLSDLSSLIRAVQLANPDEVYNLAAQSYVETSWSQPLLTSEFTAVGTTNMLEAVRLIKPSARFYQASSSEMFGKVVETPQKESTPFYPRSPYGVSKVYAHWMTVNYRESFNMYACSGILFNHESPRRGIEFVTRKVTNAVARIKLGLQTELRMGNLEARRDWGFAGDYVQAMWLMLQQETPDDYVVSTGETHSVRELLEVAFSYVGLDYRDYVVNDERFHRPAEVDLLLGECAKACERLGWERKVGFVQLIQMMVDSDLRLNRTKMNDSIAEGKLELSNPLVAAGWSGNP</sequence>
<dbReference type="Proteomes" id="UP001596113">
    <property type="component" value="Unassembled WGS sequence"/>
</dbReference>
<accession>A0ABW0HV70</accession>
<evidence type="ECO:0000256" key="1">
    <source>
        <dbReference type="ARBA" id="ARBA00001937"/>
    </source>
</evidence>
<evidence type="ECO:0000256" key="2">
    <source>
        <dbReference type="ARBA" id="ARBA00009263"/>
    </source>
</evidence>
<evidence type="ECO:0000256" key="5">
    <source>
        <dbReference type="HAMAP-Rule" id="MF_00955"/>
    </source>
</evidence>
<gene>
    <name evidence="5 7" type="primary">gmd</name>
    <name evidence="7" type="ORF">ACFPOF_19835</name>
</gene>
<dbReference type="Gene3D" id="3.90.25.10">
    <property type="entry name" value="UDP-galactose 4-epimerase, domain 1"/>
    <property type="match status" value="1"/>
</dbReference>
<dbReference type="InterPro" id="IPR006368">
    <property type="entry name" value="GDP_Man_deHydtase"/>
</dbReference>
<comment type="caution">
    <text evidence="7">The sequence shown here is derived from an EMBL/GenBank/DDBJ whole genome shotgun (WGS) entry which is preliminary data.</text>
</comment>
<dbReference type="PANTHER" id="PTHR43715:SF1">
    <property type="entry name" value="GDP-MANNOSE 4,6 DEHYDRATASE"/>
    <property type="match status" value="1"/>
</dbReference>
<reference evidence="8" key="1">
    <citation type="journal article" date="2019" name="Int. J. Syst. Evol. Microbiol.">
        <title>The Global Catalogue of Microorganisms (GCM) 10K type strain sequencing project: providing services to taxonomists for standard genome sequencing and annotation.</title>
        <authorList>
            <consortium name="The Broad Institute Genomics Platform"/>
            <consortium name="The Broad Institute Genome Sequencing Center for Infectious Disease"/>
            <person name="Wu L."/>
            <person name="Ma J."/>
        </authorList>
    </citation>
    <scope>NUCLEOTIDE SEQUENCE [LARGE SCALE GENOMIC DNA]</scope>
    <source>
        <strain evidence="8">CGMCC 1.18575</strain>
    </source>
</reference>
<keyword evidence="8" id="KW-1185">Reference proteome</keyword>
<dbReference type="SUPFAM" id="SSF51735">
    <property type="entry name" value="NAD(P)-binding Rossmann-fold domains"/>
    <property type="match status" value="1"/>
</dbReference>
<evidence type="ECO:0000256" key="3">
    <source>
        <dbReference type="ARBA" id="ARBA00011989"/>
    </source>
</evidence>
<keyword evidence="4 5" id="KW-0456">Lyase</keyword>
<comment type="similarity">
    <text evidence="2 5">Belongs to the NAD(P)-dependent epimerase/dehydratase family. GDP-mannose 4,6-dehydratase subfamily.</text>
</comment>
<comment type="function">
    <text evidence="5">Catalyzes the conversion of GDP-D-mannose to GDP-4-dehydro-6-deoxy-D-mannose.</text>
</comment>